<evidence type="ECO:0000313" key="6">
    <source>
        <dbReference type="EMBL" id="KAF5403315.1"/>
    </source>
</evidence>
<evidence type="ECO:0000256" key="4">
    <source>
        <dbReference type="PROSITE-ProRule" id="PRU00339"/>
    </source>
</evidence>
<dbReference type="CDD" id="cd21377">
    <property type="entry name" value="CTWD_Cns1-like"/>
    <property type="match status" value="1"/>
</dbReference>
<keyword evidence="7" id="KW-1185">Reference proteome</keyword>
<dbReference type="GO" id="GO:0030544">
    <property type="term" value="F:Hsp70 protein binding"/>
    <property type="evidence" value="ECO:0007669"/>
    <property type="project" value="TreeGrafter"/>
</dbReference>
<evidence type="ECO:0000256" key="3">
    <source>
        <dbReference type="ARBA" id="ARBA00023602"/>
    </source>
</evidence>
<organism evidence="6 7">
    <name type="scientific">Paragonimus heterotremus</name>
    <dbReference type="NCBI Taxonomy" id="100268"/>
    <lineage>
        <taxon>Eukaryota</taxon>
        <taxon>Metazoa</taxon>
        <taxon>Spiralia</taxon>
        <taxon>Lophotrochozoa</taxon>
        <taxon>Platyhelminthes</taxon>
        <taxon>Trematoda</taxon>
        <taxon>Digenea</taxon>
        <taxon>Plagiorchiida</taxon>
        <taxon>Troglotremata</taxon>
        <taxon>Troglotrematidae</taxon>
        <taxon>Paragonimus</taxon>
    </lineage>
</organism>
<name>A0A8J4WT18_9TREM</name>
<dbReference type="InterPro" id="IPR019734">
    <property type="entry name" value="TPR_rpt"/>
</dbReference>
<dbReference type="GO" id="GO:0051879">
    <property type="term" value="F:Hsp90 protein binding"/>
    <property type="evidence" value="ECO:0007669"/>
    <property type="project" value="InterPro"/>
</dbReference>
<protein>
    <submittedName>
        <fullName evidence="6">Tetratricopeptide repeat protein 4</fullName>
    </submittedName>
</protein>
<feature type="repeat" description="TPR" evidence="4">
    <location>
        <begin position="94"/>
        <end position="127"/>
    </location>
</feature>
<dbReference type="PANTHER" id="PTHR46035">
    <property type="entry name" value="TETRATRICOPEPTIDE REPEAT PROTEIN 4"/>
    <property type="match status" value="1"/>
</dbReference>
<keyword evidence="2 4" id="KW-0802">TPR repeat</keyword>
<dbReference type="Pfam" id="PF18972">
    <property type="entry name" value="Wheel"/>
    <property type="match status" value="1"/>
</dbReference>
<dbReference type="GO" id="GO:0005829">
    <property type="term" value="C:cytosol"/>
    <property type="evidence" value="ECO:0007669"/>
    <property type="project" value="TreeGrafter"/>
</dbReference>
<dbReference type="GO" id="GO:0006457">
    <property type="term" value="P:protein folding"/>
    <property type="evidence" value="ECO:0007669"/>
    <property type="project" value="TreeGrafter"/>
</dbReference>
<dbReference type="InterPro" id="IPR044059">
    <property type="entry name" value="Csn1/TTC4_wheel"/>
</dbReference>
<reference evidence="6" key="1">
    <citation type="submission" date="2019-05" db="EMBL/GenBank/DDBJ databases">
        <title>Annotation for the trematode Paragonimus heterotremus.</title>
        <authorList>
            <person name="Choi Y.-J."/>
        </authorList>
    </citation>
    <scope>NUCLEOTIDE SEQUENCE</scope>
    <source>
        <strain evidence="6">LC</strain>
    </source>
</reference>
<feature type="domain" description="Cns1/TTC4 wheel" evidence="5">
    <location>
        <begin position="268"/>
        <end position="382"/>
    </location>
</feature>
<dbReference type="Proteomes" id="UP000748531">
    <property type="component" value="Unassembled WGS sequence"/>
</dbReference>
<dbReference type="PROSITE" id="PS50005">
    <property type="entry name" value="TPR"/>
    <property type="match status" value="1"/>
</dbReference>
<evidence type="ECO:0000313" key="7">
    <source>
        <dbReference type="Proteomes" id="UP000748531"/>
    </source>
</evidence>
<dbReference type="SMART" id="SM00028">
    <property type="entry name" value="TPR"/>
    <property type="match status" value="3"/>
</dbReference>
<dbReference type="InterPro" id="IPR011990">
    <property type="entry name" value="TPR-like_helical_dom_sf"/>
</dbReference>
<sequence>MGLAETQWEPMVVSDRLTLSTSLPLRCHPTQKLKSHGNYLIHKKLVQTLFYIVLVQILETHPAFMSEIDPSNDDPAVAALQALKYESENPDANASSYKDEGNYYYKRKEFSKAIDSYTGGLRAKPTDVKLIAILLTNRAICHWYLKNYGSCIRDCKTALAADPDHLKAYVKAVDACLALEKVDECLELCERGLTKFPQCEQITAAQMKALKLQMKTEKAAAVKSELAQKEVNTQLATLDIIRNRGINVNTSLQPINVPEAAGARFYVDPSNRLHWSVLFMYPEFGQTDFLQDVVETSTVLECLRLVFDPSQPPPSWDTQRLYCCNDDSLKVYFEDTVQTQKLVSFSPNLTIDRLTRRKDFSVRRDLLIVIHVISRNSKKFYERWKNELF</sequence>
<comment type="caution">
    <text evidence="6">The sequence shown here is derived from an EMBL/GenBank/DDBJ whole genome shotgun (WGS) entry which is preliminary data.</text>
</comment>
<dbReference type="Gene3D" id="1.25.40.10">
    <property type="entry name" value="Tetratricopeptide repeat domain"/>
    <property type="match status" value="1"/>
</dbReference>
<dbReference type="EMBL" id="LUCH01001296">
    <property type="protein sequence ID" value="KAF5403315.1"/>
    <property type="molecule type" value="Genomic_DNA"/>
</dbReference>
<dbReference type="AlphaFoldDB" id="A0A8J4WT18"/>
<keyword evidence="1" id="KW-0677">Repeat</keyword>
<dbReference type="SUPFAM" id="SSF48452">
    <property type="entry name" value="TPR-like"/>
    <property type="match status" value="1"/>
</dbReference>
<comment type="similarity">
    <text evidence="3">Belongs to the TTC4 family.</text>
</comment>
<dbReference type="OrthoDB" id="420195at2759"/>
<proteinExistence type="inferred from homology"/>
<evidence type="ECO:0000256" key="1">
    <source>
        <dbReference type="ARBA" id="ARBA00022737"/>
    </source>
</evidence>
<gene>
    <name evidence="6" type="ORF">PHET_03277</name>
</gene>
<evidence type="ECO:0000259" key="5">
    <source>
        <dbReference type="Pfam" id="PF18972"/>
    </source>
</evidence>
<accession>A0A8J4WT18</accession>
<evidence type="ECO:0000256" key="2">
    <source>
        <dbReference type="ARBA" id="ARBA00022803"/>
    </source>
</evidence>
<dbReference type="GO" id="GO:0005634">
    <property type="term" value="C:nucleus"/>
    <property type="evidence" value="ECO:0007669"/>
    <property type="project" value="TreeGrafter"/>
</dbReference>
<dbReference type="PANTHER" id="PTHR46035:SF1">
    <property type="entry name" value="TETRATRICOPEPTIDE REPEAT PROTEIN 4"/>
    <property type="match status" value="1"/>
</dbReference>